<evidence type="ECO:0000313" key="2">
    <source>
        <dbReference type="EMBL" id="MED6160561.1"/>
    </source>
</evidence>
<accession>A0ABU6UH22</accession>
<dbReference type="Proteomes" id="UP001341840">
    <property type="component" value="Unassembled WGS sequence"/>
</dbReference>
<feature type="region of interest" description="Disordered" evidence="1">
    <location>
        <begin position="51"/>
        <end position="78"/>
    </location>
</feature>
<name>A0ABU6UH22_9FABA</name>
<evidence type="ECO:0000256" key="1">
    <source>
        <dbReference type="SAM" id="MobiDB-lite"/>
    </source>
</evidence>
<sequence>EFFFFSLFSRLRCVPSLPILLVQLDPRALPLHPYSATPACSHARTWPYAPSATDSDDGCPALSQPIPETPCSSTYTSA</sequence>
<reference evidence="2 3" key="1">
    <citation type="journal article" date="2023" name="Plants (Basel)">
        <title>Bridging the Gap: Combining Genomics and Transcriptomics Approaches to Understand Stylosanthes scabra, an Orphan Legume from the Brazilian Caatinga.</title>
        <authorList>
            <person name="Ferreira-Neto J.R.C."/>
            <person name="da Silva M.D."/>
            <person name="Binneck E."/>
            <person name="de Melo N.F."/>
            <person name="da Silva R.H."/>
            <person name="de Melo A.L.T.M."/>
            <person name="Pandolfi V."/>
            <person name="Bustamante F.O."/>
            <person name="Brasileiro-Vidal A.C."/>
            <person name="Benko-Iseppon A.M."/>
        </authorList>
    </citation>
    <scope>NUCLEOTIDE SEQUENCE [LARGE SCALE GENOMIC DNA]</scope>
    <source>
        <tissue evidence="2">Leaves</tissue>
    </source>
</reference>
<gene>
    <name evidence="2" type="ORF">PIB30_052552</name>
</gene>
<protein>
    <submittedName>
        <fullName evidence="2">Uncharacterized protein</fullName>
    </submittedName>
</protein>
<feature type="non-terminal residue" evidence="2">
    <location>
        <position position="1"/>
    </location>
</feature>
<keyword evidence="3" id="KW-1185">Reference proteome</keyword>
<proteinExistence type="predicted"/>
<dbReference type="EMBL" id="JASCZI010121211">
    <property type="protein sequence ID" value="MED6160561.1"/>
    <property type="molecule type" value="Genomic_DNA"/>
</dbReference>
<organism evidence="2 3">
    <name type="scientific">Stylosanthes scabra</name>
    <dbReference type="NCBI Taxonomy" id="79078"/>
    <lineage>
        <taxon>Eukaryota</taxon>
        <taxon>Viridiplantae</taxon>
        <taxon>Streptophyta</taxon>
        <taxon>Embryophyta</taxon>
        <taxon>Tracheophyta</taxon>
        <taxon>Spermatophyta</taxon>
        <taxon>Magnoliopsida</taxon>
        <taxon>eudicotyledons</taxon>
        <taxon>Gunneridae</taxon>
        <taxon>Pentapetalae</taxon>
        <taxon>rosids</taxon>
        <taxon>fabids</taxon>
        <taxon>Fabales</taxon>
        <taxon>Fabaceae</taxon>
        <taxon>Papilionoideae</taxon>
        <taxon>50 kb inversion clade</taxon>
        <taxon>dalbergioids sensu lato</taxon>
        <taxon>Dalbergieae</taxon>
        <taxon>Pterocarpus clade</taxon>
        <taxon>Stylosanthes</taxon>
    </lineage>
</organism>
<evidence type="ECO:0000313" key="3">
    <source>
        <dbReference type="Proteomes" id="UP001341840"/>
    </source>
</evidence>
<comment type="caution">
    <text evidence="2">The sequence shown here is derived from an EMBL/GenBank/DDBJ whole genome shotgun (WGS) entry which is preliminary data.</text>
</comment>